<dbReference type="EMBL" id="JTDB02000010">
    <property type="protein sequence ID" value="NLP64905.1"/>
    <property type="molecule type" value="Genomic_DNA"/>
</dbReference>
<keyword evidence="7" id="KW-1185">Reference proteome</keyword>
<dbReference type="CDD" id="cd00340">
    <property type="entry name" value="GSH_Peroxidase"/>
    <property type="match status" value="1"/>
</dbReference>
<dbReference type="PANTHER" id="PTHR11592">
    <property type="entry name" value="GLUTATHIONE PEROXIDASE"/>
    <property type="match status" value="1"/>
</dbReference>
<dbReference type="Proteomes" id="UP000030460">
    <property type="component" value="Unassembled WGS sequence"/>
</dbReference>
<dbReference type="PANTHER" id="PTHR11592:SF40">
    <property type="entry name" value="THIOREDOXIN_GLUTATHIONE PEROXIDASE BTUE"/>
    <property type="match status" value="1"/>
</dbReference>
<evidence type="ECO:0000313" key="7">
    <source>
        <dbReference type="Proteomes" id="UP000030460"/>
    </source>
</evidence>
<keyword evidence="3 5" id="KW-0560">Oxidoreductase</keyword>
<dbReference type="InterPro" id="IPR036249">
    <property type="entry name" value="Thioredoxin-like_sf"/>
</dbReference>
<evidence type="ECO:0000256" key="5">
    <source>
        <dbReference type="RuleBase" id="RU000499"/>
    </source>
</evidence>
<reference evidence="6" key="1">
    <citation type="journal article" date="2015" name="Genome Announc.">
        <title>Draft Genome Sequence of the Polyhydroxyalkanoate-Producing Bacterium Burkholderia sacchari LMG 19450 Isolated from Brazilian Sugarcane Plantation Soil.</title>
        <authorList>
            <person name="Alexandrino P.M."/>
            <person name="Mendonca T.T."/>
            <person name="Guaman Bautista L.P."/>
            <person name="Cherix J."/>
            <person name="Lozano-Sakalauskas G.C."/>
            <person name="Fujita A."/>
            <person name="Ramos Filho E."/>
            <person name="Long P."/>
            <person name="Padilla G."/>
            <person name="Taciro M.K."/>
            <person name="Gomez J.G."/>
            <person name="Silva L.F."/>
        </authorList>
    </citation>
    <scope>NUCLEOTIDE SEQUENCE</scope>
    <source>
        <strain evidence="6">LMG 19450</strain>
    </source>
</reference>
<dbReference type="RefSeq" id="WP_084225782.1">
    <property type="nucleotide sequence ID" value="NZ_CADFGF010000014.1"/>
</dbReference>
<evidence type="ECO:0000313" key="6">
    <source>
        <dbReference type="EMBL" id="NLP64905.1"/>
    </source>
</evidence>
<dbReference type="InterPro" id="IPR000889">
    <property type="entry name" value="Glutathione_peroxidase"/>
</dbReference>
<organism evidence="6 7">
    <name type="scientific">Paraburkholderia sacchari</name>
    <dbReference type="NCBI Taxonomy" id="159450"/>
    <lineage>
        <taxon>Bacteria</taxon>
        <taxon>Pseudomonadati</taxon>
        <taxon>Pseudomonadota</taxon>
        <taxon>Betaproteobacteria</taxon>
        <taxon>Burkholderiales</taxon>
        <taxon>Burkholderiaceae</taxon>
        <taxon>Paraburkholderia</taxon>
    </lineage>
</organism>
<keyword evidence="2 5" id="KW-0575">Peroxidase</keyword>
<proteinExistence type="inferred from homology"/>
<dbReference type="Gene3D" id="3.40.30.10">
    <property type="entry name" value="Glutaredoxin"/>
    <property type="match status" value="1"/>
</dbReference>
<dbReference type="PRINTS" id="PR01011">
    <property type="entry name" value="GLUTPROXDASE"/>
</dbReference>
<gene>
    <name evidence="6" type="ORF">NH14_027935</name>
</gene>
<reference evidence="6" key="2">
    <citation type="submission" date="2020-04" db="EMBL/GenBank/DDBJ databases">
        <authorList>
            <person name="Alexandrino P."/>
            <person name="Mendonca T."/>
            <person name="Guaman L."/>
            <person name="Cherix J."/>
            <person name="Lozano-Sakalauskas G."/>
            <person name="Fujita A."/>
            <person name="Filho E.R."/>
            <person name="Long P."/>
            <person name="Padilla G."/>
            <person name="Taciro M.K."/>
            <person name="Gomez J.G."/>
            <person name="Silva L.F."/>
            <person name="Torres M."/>
        </authorList>
    </citation>
    <scope>NUCLEOTIDE SEQUENCE</scope>
    <source>
        <strain evidence="6">LMG 19450</strain>
    </source>
</reference>
<dbReference type="GO" id="GO:0034599">
    <property type="term" value="P:cellular response to oxidative stress"/>
    <property type="evidence" value="ECO:0007669"/>
    <property type="project" value="TreeGrafter"/>
</dbReference>
<evidence type="ECO:0000256" key="2">
    <source>
        <dbReference type="ARBA" id="ARBA00022559"/>
    </source>
</evidence>
<dbReference type="Pfam" id="PF00255">
    <property type="entry name" value="GSHPx"/>
    <property type="match status" value="1"/>
</dbReference>
<dbReference type="PIRSF" id="PIRSF000303">
    <property type="entry name" value="Glutathion_perox"/>
    <property type="match status" value="1"/>
</dbReference>
<evidence type="ECO:0000256" key="1">
    <source>
        <dbReference type="ARBA" id="ARBA00006926"/>
    </source>
</evidence>
<evidence type="ECO:0000256" key="3">
    <source>
        <dbReference type="ARBA" id="ARBA00023002"/>
    </source>
</evidence>
<dbReference type="SUPFAM" id="SSF52833">
    <property type="entry name" value="Thioredoxin-like"/>
    <property type="match status" value="1"/>
</dbReference>
<dbReference type="PROSITE" id="PS00460">
    <property type="entry name" value="GLUTATHIONE_PEROXID_1"/>
    <property type="match status" value="1"/>
</dbReference>
<name>A0A8T6ZJR7_9BURK</name>
<dbReference type="OrthoDB" id="9785502at2"/>
<dbReference type="GO" id="GO:0004601">
    <property type="term" value="F:peroxidase activity"/>
    <property type="evidence" value="ECO:0007669"/>
    <property type="project" value="UniProtKB-KW"/>
</dbReference>
<dbReference type="InterPro" id="IPR029759">
    <property type="entry name" value="GPX_AS"/>
</dbReference>
<dbReference type="AlphaFoldDB" id="A0A8T6ZJR7"/>
<comment type="caution">
    <text evidence="6">The sequence shown here is derived from an EMBL/GenBank/DDBJ whole genome shotgun (WGS) entry which is preliminary data.</text>
</comment>
<sequence length="182" mass="20238">MATALHDISFTTMGGSHTTLAAYRGKVLLLVNVASRCGLTPQYSALETLYRLKKSQGFEVLAFPANDFKEQEPGTNQEIFEFCTTNYGVSFPIFSKISVVGPNRHPLYAELTALRPVRTGEGPFMSLLEGYGISPSRPDDILWNFEKFLISRDGAVVERFAPDVTADDSRLIVALDRELERL</sequence>
<comment type="similarity">
    <text evidence="1 5">Belongs to the glutathione peroxidase family.</text>
</comment>
<protein>
    <recommendedName>
        <fullName evidence="5">Glutathione peroxidase</fullName>
    </recommendedName>
</protein>
<feature type="active site" evidence="4">
    <location>
        <position position="37"/>
    </location>
</feature>
<accession>A0A8T6ZJR7</accession>
<evidence type="ECO:0000256" key="4">
    <source>
        <dbReference type="PIRSR" id="PIRSR000303-1"/>
    </source>
</evidence>
<dbReference type="PROSITE" id="PS51355">
    <property type="entry name" value="GLUTATHIONE_PEROXID_3"/>
    <property type="match status" value="1"/>
</dbReference>